<proteinExistence type="predicted"/>
<evidence type="ECO:0000313" key="4">
    <source>
        <dbReference type="EMBL" id="QWQ31901.1"/>
    </source>
</evidence>
<dbReference type="InterPro" id="IPR008880">
    <property type="entry name" value="Trigger_fac_C"/>
</dbReference>
<dbReference type="InterPro" id="IPR037041">
    <property type="entry name" value="Trigger_fac_C_sf"/>
</dbReference>
<name>A0A8F1SBG3_9BACT</name>
<dbReference type="AlphaFoldDB" id="A0A8F1SBG3"/>
<keyword evidence="5" id="KW-1185">Reference proteome</keyword>
<keyword evidence="2" id="KW-0413">Isomerase</keyword>
<accession>A0A8F1SBG3</accession>
<evidence type="ECO:0000313" key="5">
    <source>
        <dbReference type="Proteomes" id="UP000679129"/>
    </source>
</evidence>
<dbReference type="EMBL" id="CP076460">
    <property type="protein sequence ID" value="QWQ31901.1"/>
    <property type="molecule type" value="Genomic_DNA"/>
</dbReference>
<evidence type="ECO:0000256" key="2">
    <source>
        <dbReference type="ARBA" id="ARBA00023235"/>
    </source>
</evidence>
<dbReference type="Pfam" id="PF05698">
    <property type="entry name" value="Trigger_C"/>
    <property type="match status" value="1"/>
</dbReference>
<dbReference type="InterPro" id="IPR027304">
    <property type="entry name" value="Trigger_fact/SurA_dom_sf"/>
</dbReference>
<dbReference type="GO" id="GO:0006457">
    <property type="term" value="P:protein folding"/>
    <property type="evidence" value="ECO:0007669"/>
    <property type="project" value="InterPro"/>
</dbReference>
<sequence>MIKHREWMKKEARPAAEKRVKAGLVLAELSKELKVDASRDEIQKQIGFFKQQYGKDKKMLEQFDNPNVHIVTLPIRMITDKTC</sequence>
<dbReference type="GO" id="GO:0015031">
    <property type="term" value="P:protein transport"/>
    <property type="evidence" value="ECO:0007669"/>
    <property type="project" value="InterPro"/>
</dbReference>
<evidence type="ECO:0000256" key="1">
    <source>
        <dbReference type="ARBA" id="ARBA00023110"/>
    </source>
</evidence>
<reference evidence="4" key="1">
    <citation type="submission" date="2021-06" db="EMBL/GenBank/DDBJ databases">
        <title>An adapted protocol for Saccharibacteria cultivation: two new species join this phylum of Candidate Phyla Radiations.</title>
        <authorList>
            <person name="Ibrahim A."/>
            <person name="Maatouk M."/>
            <person name="Zgheib R."/>
            <person name="Haddad G."/>
            <person name="Bou Khalil J."/>
            <person name="Raoult D."/>
            <person name="Bittar F."/>
        </authorList>
    </citation>
    <scope>NUCLEOTIDE SEQUENCE</scope>
    <source>
        <strain evidence="4">IHU1</strain>
    </source>
</reference>
<dbReference type="KEGG" id="mnd:KOY48_03165"/>
<dbReference type="SUPFAM" id="SSF109998">
    <property type="entry name" value="Triger factor/SurA peptide-binding domain-like"/>
    <property type="match status" value="1"/>
</dbReference>
<dbReference type="Proteomes" id="UP000679129">
    <property type="component" value="Chromosome"/>
</dbReference>
<keyword evidence="1" id="KW-0697">Rotamase</keyword>
<gene>
    <name evidence="4" type="ORF">KOY48_03165</name>
</gene>
<feature type="domain" description="Trigger factor C-terminal" evidence="3">
    <location>
        <begin position="6"/>
        <end position="67"/>
    </location>
</feature>
<dbReference type="GO" id="GO:0003755">
    <property type="term" value="F:peptidyl-prolyl cis-trans isomerase activity"/>
    <property type="evidence" value="ECO:0007669"/>
    <property type="project" value="UniProtKB-KW"/>
</dbReference>
<organism evidence="4 5">
    <name type="scientific">Candidatus Minimicrobia naudis</name>
    <dbReference type="NCBI Taxonomy" id="2841263"/>
    <lineage>
        <taxon>Bacteria</taxon>
        <taxon>Candidatus Saccharimonadota</taxon>
        <taxon>Candidatus Saccharimonadota incertae sedis</taxon>
        <taxon>Candidatus Minimicrobia</taxon>
    </lineage>
</organism>
<evidence type="ECO:0000259" key="3">
    <source>
        <dbReference type="Pfam" id="PF05698"/>
    </source>
</evidence>
<protein>
    <recommendedName>
        <fullName evidence="3">Trigger factor C-terminal domain-containing protein</fullName>
    </recommendedName>
</protein>
<dbReference type="Gene3D" id="1.10.3120.10">
    <property type="entry name" value="Trigger factor, C-terminal domain"/>
    <property type="match status" value="1"/>
</dbReference>